<keyword evidence="1" id="KW-1133">Transmembrane helix</keyword>
<organism evidence="4 5">
    <name type="scientific">Cyberlindnera jadinii (strain ATCC 18201 / CBS 1600 / BCRC 20928 / JCM 3617 / NBRC 0987 / NRRL Y-1542)</name>
    <name type="common">Torula yeast</name>
    <name type="synonym">Candida utilis</name>
    <dbReference type="NCBI Taxonomy" id="983966"/>
    <lineage>
        <taxon>Eukaryota</taxon>
        <taxon>Fungi</taxon>
        <taxon>Dikarya</taxon>
        <taxon>Ascomycota</taxon>
        <taxon>Saccharomycotina</taxon>
        <taxon>Saccharomycetes</taxon>
        <taxon>Phaffomycetales</taxon>
        <taxon>Phaffomycetaceae</taxon>
        <taxon>Cyberlindnera</taxon>
    </lineage>
</organism>
<dbReference type="AlphaFoldDB" id="A0A0H5CFY0"/>
<keyword evidence="1" id="KW-0472">Membrane</keyword>
<dbReference type="Pfam" id="PF26153">
    <property type="entry name" value="LEA-2L_5"/>
    <property type="match status" value="1"/>
</dbReference>
<feature type="domain" description="Tag1-like fourth Ig-like" evidence="2">
    <location>
        <begin position="584"/>
        <end position="685"/>
    </location>
</feature>
<dbReference type="PANTHER" id="PTHR35895">
    <property type="entry name" value="CHROMOSOME 16, WHOLE GENOME SHOTGUN SEQUENCE"/>
    <property type="match status" value="1"/>
</dbReference>
<accession>A0A0H5CFY0</accession>
<dbReference type="InterPro" id="IPR046368">
    <property type="entry name" value="Tag1"/>
</dbReference>
<feature type="domain" description="Tag1-like fifth Ig-like" evidence="3">
    <location>
        <begin position="707"/>
        <end position="814"/>
    </location>
</feature>
<feature type="transmembrane region" description="Helical" evidence="1">
    <location>
        <begin position="73"/>
        <end position="94"/>
    </location>
</feature>
<evidence type="ECO:0000256" key="1">
    <source>
        <dbReference type="SAM" id="Phobius"/>
    </source>
</evidence>
<proteinExistence type="predicted"/>
<protein>
    <submittedName>
        <fullName evidence="4">Uncharacterized protein</fullName>
    </submittedName>
</protein>
<dbReference type="Proteomes" id="UP000038830">
    <property type="component" value="Unassembled WGS sequence"/>
</dbReference>
<evidence type="ECO:0000259" key="2">
    <source>
        <dbReference type="Pfam" id="PF26150"/>
    </source>
</evidence>
<gene>
    <name evidence="4" type="ORF">BN1211_4123</name>
</gene>
<sequence length="828" mass="91917">MSALEGEPTLPPSSLNQMGGRAIDEETPLLQTGQVSPSKAGGIIPSLASVWYTLPFLRTSAVTLRNGVRNHKLLAVPLTLFVGWLIVVICVVVFKGPQVFDESSYVHISGVEVSNITDTGLLVNVQGMISIDYGKLGWFLRSIFIPLTMLLGELTIQTNEKGVELFVNLPEYDDENFYHPVSCLLPPLTIDFTQGSINSFHIPIQVEINPYDTSKVYSQYLALRDVSRLQDIEISAVFNSRFYVSKSVPLGTYSVKEKRQITIPSNTESGLFDYTLKSYNVSIEGESIQSAVEVGLKSLSVPVNTYVGKIDWDVYSAGCLNNIIYTASITTEEVQFKNGEPTIIRASLSVPRFDKSLERHCPDGLSPINRSLKKFLESSTNVFVSARVNSEANANLPKWLYLIITNIFQPISLSKKAFTRAHHKPLNYDLSSASIMVANDAKILPELSAQFELILDLPVPNYKNQLFNLKKVLGDLCIVYKNEIVLKIYLHSWQQTETYSEIIDLFVQGAMIDIVNDHLTAELVKKFLDGDKFETIVKAKMDMDLVTPVSTKIFQQVEYESNITIHGIKHSIDDVEIKLHDLIYITSSTSTNLRLFVNMMVTNPFIVSAGIQFVNMKIAYNDTIVGNIEISDTVLLADNSTELTTILRLDSSSDKSQQALEELLSRYISGKKPEIIITGHNDSCKSAHIANILSELSLPFTVPSFHNDGNNGFILGTIFHVMSSEVQITAYNPVNNEPALIKINSAKVFSKDIEVANVNTPTQITLPPGVSTTRRIAITIEPGAAELLRKSINGNLTLQTIANFDFSIEDFSLNLDYEGEGVDSQIRL</sequence>
<dbReference type="PANTHER" id="PTHR35895:SF3">
    <property type="entry name" value="PRE-RRNA PROCESSING PROTEIN"/>
    <property type="match status" value="1"/>
</dbReference>
<dbReference type="Pfam" id="PF26150">
    <property type="entry name" value="LEA-2_4"/>
    <property type="match status" value="1"/>
</dbReference>
<dbReference type="EMBL" id="CDQK01000004">
    <property type="protein sequence ID" value="CEP23514.1"/>
    <property type="molecule type" value="Genomic_DNA"/>
</dbReference>
<dbReference type="GO" id="GO:0000329">
    <property type="term" value="C:fungal-type vacuole membrane"/>
    <property type="evidence" value="ECO:0007669"/>
    <property type="project" value="InterPro"/>
</dbReference>
<keyword evidence="1" id="KW-0812">Transmembrane</keyword>
<evidence type="ECO:0000259" key="3">
    <source>
        <dbReference type="Pfam" id="PF26153"/>
    </source>
</evidence>
<name>A0A0H5CFY0_CYBJN</name>
<dbReference type="InterPro" id="IPR059066">
    <property type="entry name" value="Ig_Tag1-like_5th"/>
</dbReference>
<evidence type="ECO:0000313" key="5">
    <source>
        <dbReference type="Proteomes" id="UP000038830"/>
    </source>
</evidence>
<evidence type="ECO:0000313" key="4">
    <source>
        <dbReference type="EMBL" id="CEP23514.1"/>
    </source>
</evidence>
<dbReference type="InterPro" id="IPR059065">
    <property type="entry name" value="Ig_Tag1-like_4th"/>
</dbReference>
<reference evidence="5" key="1">
    <citation type="journal article" date="2015" name="J. Biotechnol.">
        <title>The structure of the Cyberlindnera jadinii genome and its relation to Candida utilis analyzed by the occurrence of single nucleotide polymorphisms.</title>
        <authorList>
            <person name="Rupp O."/>
            <person name="Brinkrolf K."/>
            <person name="Buerth C."/>
            <person name="Kunigo M."/>
            <person name="Schneider J."/>
            <person name="Jaenicke S."/>
            <person name="Goesmann A."/>
            <person name="Puehler A."/>
            <person name="Jaeger K.-E."/>
            <person name="Ernst J.F."/>
        </authorList>
    </citation>
    <scope>NUCLEOTIDE SEQUENCE [LARGE SCALE GENOMIC DNA]</scope>
    <source>
        <strain evidence="5">ATCC 18201 / CBS 1600 / BCRC 20928 / JCM 3617 / NBRC 0987 / NRRL Y-1542</strain>
    </source>
</reference>